<evidence type="ECO:0000256" key="1">
    <source>
        <dbReference type="ARBA" id="ARBA00022801"/>
    </source>
</evidence>
<keyword evidence="1" id="KW-0378">Hydrolase</keyword>
<dbReference type="Gene3D" id="3.40.630.40">
    <property type="entry name" value="Zn-dependent exopeptidases"/>
    <property type="match status" value="1"/>
</dbReference>
<dbReference type="Proteomes" id="UP000005104">
    <property type="component" value="Chromosome"/>
</dbReference>
<dbReference type="RefSeq" id="WP_007778588.1">
    <property type="nucleotide sequence ID" value="NZ_CM001441.1"/>
</dbReference>
<feature type="domain" description="MurNAc-LAA" evidence="2">
    <location>
        <begin position="70"/>
        <end position="177"/>
    </location>
</feature>
<dbReference type="PANTHER" id="PTHR30404:SF0">
    <property type="entry name" value="N-ACETYLMURAMOYL-L-ALANINE AMIDASE AMIC"/>
    <property type="match status" value="1"/>
</dbReference>
<proteinExistence type="predicted"/>
<protein>
    <submittedName>
        <fullName evidence="3">N-acetylmuramoyl-L-alanine amidase</fullName>
    </submittedName>
</protein>
<dbReference type="GO" id="GO:0030288">
    <property type="term" value="C:outer membrane-bounded periplasmic space"/>
    <property type="evidence" value="ECO:0007669"/>
    <property type="project" value="TreeGrafter"/>
</dbReference>
<dbReference type="EMBL" id="CM001441">
    <property type="protein sequence ID" value="EHQ87527.1"/>
    <property type="molecule type" value="Genomic_DNA"/>
</dbReference>
<name>H5XRZ0_9FIRM</name>
<dbReference type="eggNOG" id="COG0860">
    <property type="taxonomic scope" value="Bacteria"/>
</dbReference>
<organism evidence="3 4">
    <name type="scientific">Desulfosporosinus youngiae DSM 17734</name>
    <dbReference type="NCBI Taxonomy" id="768710"/>
    <lineage>
        <taxon>Bacteria</taxon>
        <taxon>Bacillati</taxon>
        <taxon>Bacillota</taxon>
        <taxon>Clostridia</taxon>
        <taxon>Eubacteriales</taxon>
        <taxon>Desulfitobacteriaceae</taxon>
        <taxon>Desulfosporosinus</taxon>
    </lineage>
</organism>
<dbReference type="SUPFAM" id="SSF53187">
    <property type="entry name" value="Zn-dependent exopeptidases"/>
    <property type="match status" value="1"/>
</dbReference>
<dbReference type="PANTHER" id="PTHR30404">
    <property type="entry name" value="N-ACETYLMURAMOYL-L-ALANINE AMIDASE"/>
    <property type="match status" value="1"/>
</dbReference>
<dbReference type="SMART" id="SM00646">
    <property type="entry name" value="Ami_3"/>
    <property type="match status" value="1"/>
</dbReference>
<dbReference type="Pfam" id="PF01520">
    <property type="entry name" value="Amidase_3"/>
    <property type="match status" value="1"/>
</dbReference>
<accession>H5XRZ0</accession>
<dbReference type="OrthoDB" id="9772024at2"/>
<dbReference type="HOGENOM" id="CLU_030097_0_0_9"/>
<evidence type="ECO:0000259" key="2">
    <source>
        <dbReference type="SMART" id="SM00646"/>
    </source>
</evidence>
<reference evidence="3 4" key="1">
    <citation type="submission" date="2011-11" db="EMBL/GenBank/DDBJ databases">
        <title>The Noncontiguous Finished genome of Desulfosporosinus youngiae DSM 17734.</title>
        <authorList>
            <consortium name="US DOE Joint Genome Institute (JGI-PGF)"/>
            <person name="Lucas S."/>
            <person name="Han J."/>
            <person name="Lapidus A."/>
            <person name="Cheng J.-F."/>
            <person name="Goodwin L."/>
            <person name="Pitluck S."/>
            <person name="Peters L."/>
            <person name="Ovchinnikova G."/>
            <person name="Lu M."/>
            <person name="Land M.L."/>
            <person name="Hauser L."/>
            <person name="Pester M."/>
            <person name="Spring S."/>
            <person name="Ollivier B."/>
            <person name="Rattei T."/>
            <person name="Klenk H.-P."/>
            <person name="Wagner M."/>
            <person name="Loy A."/>
            <person name="Woyke T.J."/>
        </authorList>
    </citation>
    <scope>NUCLEOTIDE SEQUENCE [LARGE SCALE GENOMIC DNA]</scope>
    <source>
        <strain evidence="3 4">DSM 17734</strain>
    </source>
</reference>
<dbReference type="GO" id="GO:0008745">
    <property type="term" value="F:N-acetylmuramoyl-L-alanine amidase activity"/>
    <property type="evidence" value="ECO:0007669"/>
    <property type="project" value="InterPro"/>
</dbReference>
<sequence length="438" mass="47848">MKVCVDPGHGGYDPGAVGNGLKEKDLTLDICFRLKPLLEFNGISVILTREGDHAVGHLENDLNGELRARVERAESAKADLFVSVHINAGGGTGVEVLIIGLGGKAEIAAKKVLPFLVQTGGWTNRGIKTQNIMVLRETSMPAILTENGFIDKTADAEKLREPNFRQALAVAHAKGICDYFGIQYKESTSSLPNPNSMYRVILDGKQIMALSSRDHAITEVKKAIDSGQASKGIVQRTSDGVNIFEYLTNQIVLKTPIMGKETVTIEQCKQYLLKYNPNAPDIIPLYKKNGEMLDIRWGYAVAQMIKETGFLKFNGAVKAEQNNFAGIGATGGGAQGATFSTKEEGVLAHLEHLFAYATADPLPAGVPKVDPRFDLIKRGSCPNWEDLNGHWAVPGKGYGEDVVRIYNLMDKEVVSDNDSEMSILRKVYELISDYYKGK</sequence>
<dbReference type="GO" id="GO:0009253">
    <property type="term" value="P:peptidoglycan catabolic process"/>
    <property type="evidence" value="ECO:0007669"/>
    <property type="project" value="InterPro"/>
</dbReference>
<dbReference type="InterPro" id="IPR050695">
    <property type="entry name" value="N-acetylmuramoyl_amidase_3"/>
</dbReference>
<keyword evidence="4" id="KW-1185">Reference proteome</keyword>
<dbReference type="InterPro" id="IPR002508">
    <property type="entry name" value="MurNAc-LAA_cat"/>
</dbReference>
<dbReference type="CDD" id="cd02696">
    <property type="entry name" value="MurNAc-LAA"/>
    <property type="match status" value="1"/>
</dbReference>
<dbReference type="STRING" id="768710.DesyoDRAFT_0333"/>
<evidence type="ECO:0000313" key="3">
    <source>
        <dbReference type="EMBL" id="EHQ87527.1"/>
    </source>
</evidence>
<dbReference type="AlphaFoldDB" id="H5XRZ0"/>
<gene>
    <name evidence="3" type="ORF">DesyoDRAFT_0333</name>
</gene>
<evidence type="ECO:0000313" key="4">
    <source>
        <dbReference type="Proteomes" id="UP000005104"/>
    </source>
</evidence>